<dbReference type="GO" id="GO:0046872">
    <property type="term" value="F:metal ion binding"/>
    <property type="evidence" value="ECO:0007669"/>
    <property type="project" value="InterPro"/>
</dbReference>
<evidence type="ECO:0000256" key="1">
    <source>
        <dbReference type="ARBA" id="ARBA00007261"/>
    </source>
</evidence>
<protein>
    <submittedName>
        <fullName evidence="4">Insulinase family protein</fullName>
    </submittedName>
</protein>
<comment type="caution">
    <text evidence="4">The sequence shown here is derived from an EMBL/GenBank/DDBJ whole genome shotgun (WGS) entry which is preliminary data.</text>
</comment>
<accession>A0A7C3RHD4</accession>
<dbReference type="InterPro" id="IPR011249">
    <property type="entry name" value="Metalloenz_LuxS/M16"/>
</dbReference>
<gene>
    <name evidence="4" type="ORF">ENW00_01905</name>
</gene>
<dbReference type="EMBL" id="DTIN01000009">
    <property type="protein sequence ID" value="HFX12898.1"/>
    <property type="molecule type" value="Genomic_DNA"/>
</dbReference>
<proteinExistence type="inferred from homology"/>
<evidence type="ECO:0000259" key="3">
    <source>
        <dbReference type="Pfam" id="PF05193"/>
    </source>
</evidence>
<dbReference type="PANTHER" id="PTHR11851">
    <property type="entry name" value="METALLOPROTEASE"/>
    <property type="match status" value="1"/>
</dbReference>
<dbReference type="SUPFAM" id="SSF63411">
    <property type="entry name" value="LuxS/MPP-like metallohydrolase"/>
    <property type="match status" value="2"/>
</dbReference>
<dbReference type="InterPro" id="IPR050361">
    <property type="entry name" value="MPP/UQCRC_Complex"/>
</dbReference>
<organism evidence="4">
    <name type="scientific">Dictyoglomus thermophilum</name>
    <dbReference type="NCBI Taxonomy" id="14"/>
    <lineage>
        <taxon>Bacteria</taxon>
        <taxon>Pseudomonadati</taxon>
        <taxon>Dictyoglomota</taxon>
        <taxon>Dictyoglomia</taxon>
        <taxon>Dictyoglomales</taxon>
        <taxon>Dictyoglomaceae</taxon>
        <taxon>Dictyoglomus</taxon>
    </lineage>
</organism>
<comment type="similarity">
    <text evidence="1">Belongs to the peptidase M16 family.</text>
</comment>
<dbReference type="PANTHER" id="PTHR11851:SF49">
    <property type="entry name" value="MITOCHONDRIAL-PROCESSING PEPTIDASE SUBUNIT ALPHA"/>
    <property type="match status" value="1"/>
</dbReference>
<name>A0A7C3RHD4_DICTH</name>
<evidence type="ECO:0000259" key="2">
    <source>
        <dbReference type="Pfam" id="PF00675"/>
    </source>
</evidence>
<sequence length="424" mass="49127">MQVTEIEFENGLKIIHDFNPGRKTVNVVVAVKVGTRDEDKKEHGLAHFVEHLLFKNNSARKIDDIHEEIDRLGGDLDAFTTRETTYFTLKILGYHFTRGVKLLSDIILKPDFTEEEIELEKMVVKEEIKMYRDSPEELVFDNFLKASWDGHPLVKEILGTEKKVSSYNKDLIVSFYKKHYVPNKFIIGISGNIPTKRVEETFRNFFIFNESNINNVNKKISSKPPVFKPKNIFLRRNFEQIQLIWGTEGYPPGHEKREALSLLSVSLGGGISSRLFRELRDKRGLVYNIETQLITFRDASLFGIYTATSPNSFLETFKTLSEEKKKLLKYGIKREELDLAKKQIINNILMAIESPTQRLFYLIDSYLVYGGVFPWIEKIKKIRKIKIDDVNDTIMDIFNKPFSLAVIGTLDSQIKNFLKGERVL</sequence>
<dbReference type="Pfam" id="PF05193">
    <property type="entry name" value="Peptidase_M16_C"/>
    <property type="match status" value="1"/>
</dbReference>
<dbReference type="AlphaFoldDB" id="A0A7C3RHD4"/>
<dbReference type="InterPro" id="IPR011765">
    <property type="entry name" value="Pept_M16_N"/>
</dbReference>
<dbReference type="Gene3D" id="3.30.830.10">
    <property type="entry name" value="Metalloenzyme, LuxS/M16 peptidase-like"/>
    <property type="match status" value="2"/>
</dbReference>
<reference evidence="4" key="1">
    <citation type="journal article" date="2020" name="mSystems">
        <title>Genome- and Community-Level Interaction Insights into Carbon Utilization and Element Cycling Functions of Hydrothermarchaeota in Hydrothermal Sediment.</title>
        <authorList>
            <person name="Zhou Z."/>
            <person name="Liu Y."/>
            <person name="Xu W."/>
            <person name="Pan J."/>
            <person name="Luo Z.H."/>
            <person name="Li M."/>
        </authorList>
    </citation>
    <scope>NUCLEOTIDE SEQUENCE [LARGE SCALE GENOMIC DNA]</scope>
    <source>
        <strain evidence="4">SpSt-81</strain>
    </source>
</reference>
<feature type="domain" description="Peptidase M16 C-terminal" evidence="3">
    <location>
        <begin position="168"/>
        <end position="343"/>
    </location>
</feature>
<evidence type="ECO:0000313" key="4">
    <source>
        <dbReference type="EMBL" id="HFX12898.1"/>
    </source>
</evidence>
<dbReference type="Pfam" id="PF00675">
    <property type="entry name" value="Peptidase_M16"/>
    <property type="match status" value="1"/>
</dbReference>
<feature type="domain" description="Peptidase M16 N-terminal" evidence="2">
    <location>
        <begin position="19"/>
        <end position="160"/>
    </location>
</feature>
<dbReference type="InterPro" id="IPR007863">
    <property type="entry name" value="Peptidase_M16_C"/>
</dbReference>